<sequence>MNRIKTLLEGKVAIETLPAIVPSSEKIMEGPKRIFLEKGELAEIYNSQDAIKHIVYLEFIVGKARGGHYHTRQEYFYIIRGEMELTAADAETGATEKVVIKEGDLISMPPKIAHIIKAIKPGHAIEFSKDCFKPEDTTKYAFPLDI</sequence>
<evidence type="ECO:0000259" key="1">
    <source>
        <dbReference type="Pfam" id="PF07883"/>
    </source>
</evidence>
<evidence type="ECO:0000313" key="2">
    <source>
        <dbReference type="EMBL" id="OGZ19995.1"/>
    </source>
</evidence>
<reference evidence="2 3" key="1">
    <citation type="journal article" date="2016" name="Nat. Commun.">
        <title>Thousands of microbial genomes shed light on interconnected biogeochemical processes in an aquifer system.</title>
        <authorList>
            <person name="Anantharaman K."/>
            <person name="Brown C.T."/>
            <person name="Hug L.A."/>
            <person name="Sharon I."/>
            <person name="Castelle C.J."/>
            <person name="Probst A.J."/>
            <person name="Thomas B.C."/>
            <person name="Singh A."/>
            <person name="Wilkins M.J."/>
            <person name="Karaoz U."/>
            <person name="Brodie E.L."/>
            <person name="Williams K.H."/>
            <person name="Hubbard S.S."/>
            <person name="Banfield J.F."/>
        </authorList>
    </citation>
    <scope>NUCLEOTIDE SEQUENCE [LARGE SCALE GENOMIC DNA]</scope>
</reference>
<dbReference type="AlphaFoldDB" id="A0A1G2E2M0"/>
<name>A0A1G2E2M0_9BACT</name>
<dbReference type="InterPro" id="IPR014710">
    <property type="entry name" value="RmlC-like_jellyroll"/>
</dbReference>
<evidence type="ECO:0000313" key="3">
    <source>
        <dbReference type="Proteomes" id="UP000178721"/>
    </source>
</evidence>
<organism evidence="2 3">
    <name type="scientific">Candidatus Nealsonbacteria bacterium RIFCSPHIGHO2_01_FULL_43_31</name>
    <dbReference type="NCBI Taxonomy" id="1801665"/>
    <lineage>
        <taxon>Bacteria</taxon>
        <taxon>Candidatus Nealsoniibacteriota</taxon>
    </lineage>
</organism>
<proteinExistence type="predicted"/>
<accession>A0A1G2E2M0</accession>
<feature type="domain" description="Cupin type-2" evidence="1">
    <location>
        <begin position="58"/>
        <end position="120"/>
    </location>
</feature>
<dbReference type="Proteomes" id="UP000178721">
    <property type="component" value="Unassembled WGS sequence"/>
</dbReference>
<dbReference type="Gene3D" id="2.60.120.10">
    <property type="entry name" value="Jelly Rolls"/>
    <property type="match status" value="1"/>
</dbReference>
<comment type="caution">
    <text evidence="2">The sequence shown here is derived from an EMBL/GenBank/DDBJ whole genome shotgun (WGS) entry which is preliminary data.</text>
</comment>
<gene>
    <name evidence="2" type="ORF">A2654_02145</name>
</gene>
<dbReference type="Pfam" id="PF07883">
    <property type="entry name" value="Cupin_2"/>
    <property type="match status" value="1"/>
</dbReference>
<protein>
    <recommendedName>
        <fullName evidence="1">Cupin type-2 domain-containing protein</fullName>
    </recommendedName>
</protein>
<dbReference type="SUPFAM" id="SSF51182">
    <property type="entry name" value="RmlC-like cupins"/>
    <property type="match status" value="1"/>
</dbReference>
<dbReference type="InterPro" id="IPR013096">
    <property type="entry name" value="Cupin_2"/>
</dbReference>
<dbReference type="InterPro" id="IPR011051">
    <property type="entry name" value="RmlC_Cupin_sf"/>
</dbReference>
<dbReference type="EMBL" id="MHMA01000029">
    <property type="protein sequence ID" value="OGZ19995.1"/>
    <property type="molecule type" value="Genomic_DNA"/>
</dbReference>